<gene>
    <name evidence="1" type="ORF">PBC2_034</name>
</gene>
<protein>
    <submittedName>
        <fullName evidence="1">Uncharacterized protein</fullName>
    </submittedName>
</protein>
<dbReference type="EMBL" id="KT070867">
    <property type="protein sequence ID" value="AKQ08349.1"/>
    <property type="molecule type" value="Genomic_DNA"/>
</dbReference>
<sequence length="85" mass="10002">MKIDDVVDKLLKIKEEHGNLEVVGADNYDLDFVELQKYVKTSSDHNDIISRQTEDMDETWLEEMYVENKVYSKHFVSKGICVKVY</sequence>
<evidence type="ECO:0000313" key="1">
    <source>
        <dbReference type="EMBL" id="AKQ08349.1"/>
    </source>
</evidence>
<reference evidence="1 2" key="1">
    <citation type="submission" date="2015-06" db="EMBL/GenBank/DDBJ databases">
        <title>Complete genome sequence of Bacillus cereus phage PBC2.</title>
        <authorList>
            <person name="Kong M."/>
            <person name="Ryu S."/>
        </authorList>
    </citation>
    <scope>NUCLEOTIDE SEQUENCE [LARGE SCALE GENOMIC DNA]</scope>
</reference>
<organism evidence="1 2">
    <name type="scientific">Bacillus phage PBC2</name>
    <dbReference type="NCBI Taxonomy" id="1675029"/>
    <lineage>
        <taxon>Viruses</taxon>
        <taxon>Duplodnaviria</taxon>
        <taxon>Heunggongvirae</taxon>
        <taxon>Uroviricota</taxon>
        <taxon>Caudoviricetes</taxon>
        <taxon>Andregratiavirinae</taxon>
        <taxon>Haetaevirus</taxon>
        <taxon>Haetaevirus PBC2</taxon>
    </lineage>
</organism>
<proteinExistence type="predicted"/>
<dbReference type="Proteomes" id="UP000223102">
    <property type="component" value="Segment"/>
</dbReference>
<name>A0A218KBT0_9CAUD</name>
<accession>A0A218KBT0</accession>
<keyword evidence="2" id="KW-1185">Reference proteome</keyword>
<evidence type="ECO:0000313" key="2">
    <source>
        <dbReference type="Proteomes" id="UP000223102"/>
    </source>
</evidence>